<dbReference type="EC" id="3.2.1.55" evidence="3"/>
<evidence type="ECO:0000256" key="6">
    <source>
        <dbReference type="ARBA" id="ARBA00023180"/>
    </source>
</evidence>
<gene>
    <name evidence="10" type="ORF">DRW42_14275</name>
</gene>
<feature type="domain" description="Alpha-L-arabinofuranosidase C-terminal" evidence="9">
    <location>
        <begin position="650"/>
        <end position="822"/>
    </location>
</feature>
<name>A0A366KZD7_9SPHI</name>
<dbReference type="GO" id="GO:0046373">
    <property type="term" value="P:L-arabinose metabolic process"/>
    <property type="evidence" value="ECO:0007669"/>
    <property type="project" value="InterPro"/>
</dbReference>
<evidence type="ECO:0000313" key="11">
    <source>
        <dbReference type="Proteomes" id="UP000252081"/>
    </source>
</evidence>
<dbReference type="Pfam" id="PF22848">
    <property type="entry name" value="ASD1_dom"/>
    <property type="match status" value="1"/>
</dbReference>
<evidence type="ECO:0000256" key="7">
    <source>
        <dbReference type="SAM" id="MobiDB-lite"/>
    </source>
</evidence>
<proteinExistence type="inferred from homology"/>
<keyword evidence="11" id="KW-1185">Reference proteome</keyword>
<dbReference type="Gene3D" id="2.60.120.260">
    <property type="entry name" value="Galactose-binding domain-like"/>
    <property type="match status" value="1"/>
</dbReference>
<comment type="catalytic activity">
    <reaction evidence="1">
        <text>Hydrolysis of terminal non-reducing alpha-L-arabinofuranoside residues in alpha-L-arabinosides.</text>
        <dbReference type="EC" id="3.2.1.55"/>
    </reaction>
</comment>
<evidence type="ECO:0000259" key="9">
    <source>
        <dbReference type="SMART" id="SM00813"/>
    </source>
</evidence>
<dbReference type="EMBL" id="QNQU01000011">
    <property type="protein sequence ID" value="RBQ06252.1"/>
    <property type="molecule type" value="Genomic_DNA"/>
</dbReference>
<sequence length="831" mass="93811">MMDKMFKILSFSFVGVMLIPCALYAQNAVIKINADKVENKISPLIYGSNIEDVNHEIYGGFYDQRIFGESFEEPSTGVNFNQWRRFSGFWTGNNGVVAIKPGRNTKSEVKMNGIHHINVEPDHSAKLIYEPQNIADGAVEAEMRFTHKGDGGGLIFRVSDEGVGDDAFNGYEVSLSAGGKKIALGKHLQNFRLLKEASIDFLPQNWNKLRLILKGRRIEIFFNTKHVLSFTDNDQPILSGRIGLRTWKSDLEFRNISISDQDKTEQIKLLNAPNEQVSYNWDLIKSGNAKATFEIDSASAYNGKKSQVINFIGGKGKIGVANRSLNRWGIAVKKNQLFQGRIYLKGTIEGAVSIALESKDGTKTYAKHQINAVGKDWKKFVYNLNSNATDANARLAVYLTSKGKLWIDQVVLMVTGTDQFKGLPIRADIGKMLVLQGLTFLRYAGTMVNAPDYKFKNMIGDPDKRPPYRGHWNWYTSNGFGIEEFLKFCEQTKITPCFAVNIYETPDDMADMVEYLNGDKNSTWGAKRAENGHPEPYHVKYIEIGNEEVIFNGDSKAAYEEYVKRFKILADAMRKKDASLKLVQAAWWRPDSPNMEYVFKELNGKADYWDLHVGGDDPSAGTETDKQLTDMLGRFRKWDPNTKMKIAVFEENGSKHGIQRALGHATNMNAIRKHSEDVLTSSPANALQPDGQNDNDWDQGQIFFTSDQVWGMPPFYAQKMQAENHLPLRVNTVVNGNLDVSAARSEDEKELVLYVINTGAETIDARLEITGFENRKPEVNIAALSGNLQACNTAKKQKEYSTRYSKELIPENNPVYRFQPFSYTILRFTKN</sequence>
<keyword evidence="5" id="KW-0378">Hydrolase</keyword>
<evidence type="ECO:0000256" key="2">
    <source>
        <dbReference type="ARBA" id="ARBA00007186"/>
    </source>
</evidence>
<dbReference type="Pfam" id="PF06964">
    <property type="entry name" value="Alpha-L-AF_C"/>
    <property type="match status" value="1"/>
</dbReference>
<evidence type="ECO:0000256" key="5">
    <source>
        <dbReference type="ARBA" id="ARBA00022801"/>
    </source>
</evidence>
<dbReference type="GO" id="GO:0046556">
    <property type="term" value="F:alpha-L-arabinofuranosidase activity"/>
    <property type="evidence" value="ECO:0007669"/>
    <property type="project" value="UniProtKB-EC"/>
</dbReference>
<dbReference type="InterPro" id="IPR010720">
    <property type="entry name" value="Alpha-L-AF_C"/>
</dbReference>
<evidence type="ECO:0000313" key="10">
    <source>
        <dbReference type="EMBL" id="RBQ06252.1"/>
    </source>
</evidence>
<comment type="similarity">
    <text evidence="2">Belongs to the glycosyl hydrolase 51 family.</text>
</comment>
<dbReference type="InterPro" id="IPR013780">
    <property type="entry name" value="Glyco_hydro_b"/>
</dbReference>
<dbReference type="InterPro" id="IPR017853">
    <property type="entry name" value="GH"/>
</dbReference>
<feature type="compositionally biased region" description="Low complexity" evidence="7">
    <location>
        <begin position="688"/>
        <end position="699"/>
    </location>
</feature>
<dbReference type="Gene3D" id="2.60.120.560">
    <property type="entry name" value="Exo-inulinase, domain 1"/>
    <property type="match status" value="1"/>
</dbReference>
<dbReference type="Proteomes" id="UP000252081">
    <property type="component" value="Unassembled WGS sequence"/>
</dbReference>
<organism evidence="10 11">
    <name type="scientific">Pedobacter miscanthi</name>
    <dbReference type="NCBI Taxonomy" id="2259170"/>
    <lineage>
        <taxon>Bacteria</taxon>
        <taxon>Pseudomonadati</taxon>
        <taxon>Bacteroidota</taxon>
        <taxon>Sphingobacteriia</taxon>
        <taxon>Sphingobacteriales</taxon>
        <taxon>Sphingobacteriaceae</taxon>
        <taxon>Pedobacter</taxon>
    </lineage>
</organism>
<dbReference type="SUPFAM" id="SSF49785">
    <property type="entry name" value="Galactose-binding domain-like"/>
    <property type="match status" value="1"/>
</dbReference>
<feature type="chain" id="PRO_5016628425" description="non-reducing end alpha-L-arabinofuranosidase" evidence="8">
    <location>
        <begin position="26"/>
        <end position="831"/>
    </location>
</feature>
<evidence type="ECO:0000256" key="3">
    <source>
        <dbReference type="ARBA" id="ARBA00012670"/>
    </source>
</evidence>
<evidence type="ECO:0000256" key="1">
    <source>
        <dbReference type="ARBA" id="ARBA00001462"/>
    </source>
</evidence>
<protein>
    <recommendedName>
        <fullName evidence="3">non-reducing end alpha-L-arabinofuranosidase</fullName>
        <ecNumber evidence="3">3.2.1.55</ecNumber>
    </recommendedName>
</protein>
<dbReference type="InterPro" id="IPR008979">
    <property type="entry name" value="Galactose-bd-like_sf"/>
</dbReference>
<dbReference type="PANTHER" id="PTHR31776">
    <property type="entry name" value="ALPHA-L-ARABINOFURANOSIDASE 1"/>
    <property type="match status" value="1"/>
</dbReference>
<dbReference type="Gene3D" id="3.20.20.80">
    <property type="entry name" value="Glycosidases"/>
    <property type="match status" value="1"/>
</dbReference>
<dbReference type="InterPro" id="IPR010496">
    <property type="entry name" value="AL/BT2_dom"/>
</dbReference>
<feature type="region of interest" description="Disordered" evidence="7">
    <location>
        <begin position="679"/>
        <end position="699"/>
    </location>
</feature>
<dbReference type="Pfam" id="PF06439">
    <property type="entry name" value="3keto-disac_hyd"/>
    <property type="match status" value="1"/>
</dbReference>
<comment type="caution">
    <text evidence="10">The sequence shown here is derived from an EMBL/GenBank/DDBJ whole genome shotgun (WGS) entry which is preliminary data.</text>
</comment>
<feature type="signal peptide" evidence="8">
    <location>
        <begin position="1"/>
        <end position="25"/>
    </location>
</feature>
<dbReference type="Gene3D" id="2.60.40.1180">
    <property type="entry name" value="Golgi alpha-mannosidase II"/>
    <property type="match status" value="1"/>
</dbReference>
<dbReference type="SMART" id="SM00813">
    <property type="entry name" value="Alpha-L-AF_C"/>
    <property type="match status" value="1"/>
</dbReference>
<reference evidence="10 11" key="1">
    <citation type="submission" date="2018-07" db="EMBL/GenBank/DDBJ databases">
        <title>A draft genome of a endophytic bacteria, a new species of Pedobacter.</title>
        <authorList>
            <person name="Zhang Z.D."/>
            <person name="Chen Z.J."/>
        </authorList>
    </citation>
    <scope>NUCLEOTIDE SEQUENCE [LARGE SCALE GENOMIC DNA]</scope>
    <source>
        <strain evidence="10 11">RS10</strain>
    </source>
</reference>
<keyword evidence="4 8" id="KW-0732">Signal</keyword>
<evidence type="ECO:0000256" key="4">
    <source>
        <dbReference type="ARBA" id="ARBA00022729"/>
    </source>
</evidence>
<dbReference type="PANTHER" id="PTHR31776:SF0">
    <property type="entry name" value="ALPHA-L-ARABINOFURANOSIDASE 1"/>
    <property type="match status" value="1"/>
</dbReference>
<keyword evidence="6" id="KW-0325">Glycoprotein</keyword>
<dbReference type="InterPro" id="IPR055235">
    <property type="entry name" value="ASD1_cat"/>
</dbReference>
<dbReference type="SUPFAM" id="SSF51445">
    <property type="entry name" value="(Trans)glycosidases"/>
    <property type="match status" value="1"/>
</dbReference>
<dbReference type="AlphaFoldDB" id="A0A366KZD7"/>
<accession>A0A366KZD7</accession>
<evidence type="ECO:0000256" key="8">
    <source>
        <dbReference type="SAM" id="SignalP"/>
    </source>
</evidence>
<dbReference type="InterPro" id="IPR051563">
    <property type="entry name" value="Glycosyl_Hydrolase_51"/>
</dbReference>